<comment type="pathway">
    <text evidence="9">Protein modification; lipoprotein biosynthesis (N-acyl transfer).</text>
</comment>
<dbReference type="UniPathway" id="UPA00666"/>
<feature type="region of interest" description="Disordered" evidence="10">
    <location>
        <begin position="424"/>
        <end position="451"/>
    </location>
</feature>
<dbReference type="GO" id="GO:0042158">
    <property type="term" value="P:lipoprotein biosynthetic process"/>
    <property type="evidence" value="ECO:0007669"/>
    <property type="project" value="UniProtKB-UniRule"/>
</dbReference>
<dbReference type="AlphaFoldDB" id="A0A560GS31"/>
<feature type="domain" description="CN hydrolase" evidence="11">
    <location>
        <begin position="243"/>
        <end position="529"/>
    </location>
</feature>
<dbReference type="GO" id="GO:0005886">
    <property type="term" value="C:plasma membrane"/>
    <property type="evidence" value="ECO:0007669"/>
    <property type="project" value="UniProtKB-SubCell"/>
</dbReference>
<dbReference type="EMBL" id="VITR01000016">
    <property type="protein sequence ID" value="TWB36833.1"/>
    <property type="molecule type" value="Genomic_DNA"/>
</dbReference>
<evidence type="ECO:0000256" key="5">
    <source>
        <dbReference type="ARBA" id="ARBA00022692"/>
    </source>
</evidence>
<dbReference type="Pfam" id="PF20154">
    <property type="entry name" value="LNT_N"/>
    <property type="match status" value="1"/>
</dbReference>
<evidence type="ECO:0000256" key="7">
    <source>
        <dbReference type="ARBA" id="ARBA00023136"/>
    </source>
</evidence>
<feature type="transmembrane region" description="Helical" evidence="9">
    <location>
        <begin position="206"/>
        <end position="225"/>
    </location>
</feature>
<accession>A0A560GS31</accession>
<evidence type="ECO:0000256" key="3">
    <source>
        <dbReference type="ARBA" id="ARBA00022475"/>
    </source>
</evidence>
<sequence length="565" mass="60429">MSLPDRLARLATRLREGGRWRRLGLAALLGGLATLAMPPVNAIPVLWLAFPGLIWLLDGVERPAAAFWTGLAFAFGHFVLGLYWVGAALLVFPRFWPMLPLAVAGLPFLLGLFVGTGTLAWWALVRRFRIGGGSRCLLFAVVWTVVEYARGHAFTGFPWNLMGYVWVGLPGPAQVASLVGVYGLTLLTVLPACLPAVLADGGRRPWMAPAAGLGLVALMTVYGIARVPAGEAPLVQGVMLRLVQPNIPQSDKWNAQLELDHVRLLLALSRQSQPPGQPPVTTLIWPETAVPYLLEDEPELLKAVGQVTPPGGLTLTGTLRLTPAGQPGAEDGTDTYWNSLVVVNDQGQVLDHYDKAHLVPFGEYTPLRRWLPLRAVALVSPGNSILGSGPGPRTLDLPGLPPVSPLICYEIIFPGMVTAQEAGTKVASKGDAPNGDAAKGGATKDASPPARPRWLLNVTNDAWYGITAGPHQHLAIATMRAIEEGLPLVRAANTGISAVVDPYGRELGRLALGTRGVLDLPLPEPTIQPTPYARWGDGPLAALLLAVMGVIYFFTLRLYQGRQCP</sequence>
<protein>
    <recommendedName>
        <fullName evidence="9">Apolipoprotein N-acyltransferase</fullName>
        <shortName evidence="9">ALP N-acyltransferase</shortName>
        <ecNumber evidence="9">2.3.1.269</ecNumber>
    </recommendedName>
</protein>
<comment type="caution">
    <text evidence="9">Lacks conserved residue(s) required for the propagation of feature annotation.</text>
</comment>
<dbReference type="Proteomes" id="UP000315751">
    <property type="component" value="Unassembled WGS sequence"/>
</dbReference>
<comment type="caution">
    <text evidence="12">The sequence shown here is derived from an EMBL/GenBank/DDBJ whole genome shotgun (WGS) entry which is preliminary data.</text>
</comment>
<dbReference type="Gene3D" id="3.60.110.10">
    <property type="entry name" value="Carbon-nitrogen hydrolase"/>
    <property type="match status" value="1"/>
</dbReference>
<keyword evidence="6 9" id="KW-1133">Transmembrane helix</keyword>
<dbReference type="CDD" id="cd07571">
    <property type="entry name" value="ALP_N-acyl_transferase"/>
    <property type="match status" value="1"/>
</dbReference>
<evidence type="ECO:0000256" key="1">
    <source>
        <dbReference type="ARBA" id="ARBA00004651"/>
    </source>
</evidence>
<evidence type="ECO:0000256" key="6">
    <source>
        <dbReference type="ARBA" id="ARBA00022989"/>
    </source>
</evidence>
<keyword evidence="12" id="KW-0449">Lipoprotein</keyword>
<dbReference type="InterPro" id="IPR045378">
    <property type="entry name" value="LNT_N"/>
</dbReference>
<feature type="compositionally biased region" description="Low complexity" evidence="10">
    <location>
        <begin position="435"/>
        <end position="446"/>
    </location>
</feature>
<dbReference type="Pfam" id="PF00795">
    <property type="entry name" value="CN_hydrolase"/>
    <property type="match status" value="1"/>
</dbReference>
<feature type="transmembrane region" description="Helical" evidence="9">
    <location>
        <begin position="175"/>
        <end position="199"/>
    </location>
</feature>
<evidence type="ECO:0000256" key="10">
    <source>
        <dbReference type="SAM" id="MobiDB-lite"/>
    </source>
</evidence>
<dbReference type="InterPro" id="IPR004563">
    <property type="entry name" value="Apolipo_AcylTrfase"/>
</dbReference>
<dbReference type="InterPro" id="IPR003010">
    <property type="entry name" value="C-N_Hydrolase"/>
</dbReference>
<keyword evidence="13" id="KW-1185">Reference proteome</keyword>
<dbReference type="GO" id="GO:0016410">
    <property type="term" value="F:N-acyltransferase activity"/>
    <property type="evidence" value="ECO:0007669"/>
    <property type="project" value="UniProtKB-UniRule"/>
</dbReference>
<feature type="transmembrane region" description="Helical" evidence="9">
    <location>
        <begin position="540"/>
        <end position="559"/>
    </location>
</feature>
<comment type="similarity">
    <text evidence="2 9">Belongs to the CN hydrolase family. Apolipoprotein N-acyltransferase subfamily.</text>
</comment>
<keyword evidence="8 9" id="KW-0012">Acyltransferase</keyword>
<comment type="subcellular location">
    <subcellularLocation>
        <location evidence="1 9">Cell membrane</location>
        <topology evidence="1 9">Multi-pass membrane protein</topology>
    </subcellularLocation>
</comment>
<keyword evidence="7 9" id="KW-0472">Membrane</keyword>
<dbReference type="InterPro" id="IPR036526">
    <property type="entry name" value="C-N_Hydrolase_sf"/>
</dbReference>
<keyword evidence="4 9" id="KW-0808">Transferase</keyword>
<dbReference type="PANTHER" id="PTHR38686:SF1">
    <property type="entry name" value="APOLIPOPROTEIN N-ACYLTRANSFERASE"/>
    <property type="match status" value="1"/>
</dbReference>
<reference evidence="12 13" key="1">
    <citation type="submission" date="2019-06" db="EMBL/GenBank/DDBJ databases">
        <title>Genomic Encyclopedia of Type Strains, Phase IV (KMG-V): Genome sequencing to study the core and pangenomes of soil and plant-associated prokaryotes.</title>
        <authorList>
            <person name="Whitman W."/>
        </authorList>
    </citation>
    <scope>NUCLEOTIDE SEQUENCE [LARGE SCALE GENOMIC DNA]</scope>
    <source>
        <strain evidence="12 13">BR 11622</strain>
    </source>
</reference>
<keyword evidence="3 9" id="KW-1003">Cell membrane</keyword>
<comment type="catalytic activity">
    <reaction evidence="9">
        <text>N-terminal S-1,2-diacyl-sn-glyceryl-L-cysteinyl-[lipoprotein] + a glycerophospholipid = N-acyl-S-1,2-diacyl-sn-glyceryl-L-cysteinyl-[lipoprotein] + a 2-acyl-sn-glycero-3-phospholipid + H(+)</text>
        <dbReference type="Rhea" id="RHEA:48228"/>
        <dbReference type="Rhea" id="RHEA-COMP:14681"/>
        <dbReference type="Rhea" id="RHEA-COMP:14684"/>
        <dbReference type="ChEBI" id="CHEBI:15378"/>
        <dbReference type="ChEBI" id="CHEBI:136912"/>
        <dbReference type="ChEBI" id="CHEBI:140656"/>
        <dbReference type="ChEBI" id="CHEBI:140657"/>
        <dbReference type="ChEBI" id="CHEBI:140660"/>
        <dbReference type="EC" id="2.3.1.269"/>
    </reaction>
</comment>
<feature type="transmembrane region" description="Helical" evidence="9">
    <location>
        <begin position="99"/>
        <end position="122"/>
    </location>
</feature>
<dbReference type="PROSITE" id="PS50263">
    <property type="entry name" value="CN_HYDROLASE"/>
    <property type="match status" value="1"/>
</dbReference>
<keyword evidence="5 9" id="KW-0812">Transmembrane</keyword>
<dbReference type="PANTHER" id="PTHR38686">
    <property type="entry name" value="APOLIPOPROTEIN N-ACYLTRANSFERASE"/>
    <property type="match status" value="1"/>
</dbReference>
<dbReference type="NCBIfam" id="TIGR00546">
    <property type="entry name" value="lnt"/>
    <property type="match status" value="1"/>
</dbReference>
<dbReference type="RefSeq" id="WP_145735275.1">
    <property type="nucleotide sequence ID" value="NZ_VITR01000016.1"/>
</dbReference>
<dbReference type="EC" id="2.3.1.269" evidence="9"/>
<evidence type="ECO:0000313" key="12">
    <source>
        <dbReference type="EMBL" id="TWB36833.1"/>
    </source>
</evidence>
<evidence type="ECO:0000256" key="2">
    <source>
        <dbReference type="ARBA" id="ARBA00010065"/>
    </source>
</evidence>
<organism evidence="12 13">
    <name type="scientific">Nitrospirillum amazonense</name>
    <dbReference type="NCBI Taxonomy" id="28077"/>
    <lineage>
        <taxon>Bacteria</taxon>
        <taxon>Pseudomonadati</taxon>
        <taxon>Pseudomonadota</taxon>
        <taxon>Alphaproteobacteria</taxon>
        <taxon>Rhodospirillales</taxon>
        <taxon>Azospirillaceae</taxon>
        <taxon>Nitrospirillum</taxon>
    </lineage>
</organism>
<evidence type="ECO:0000256" key="9">
    <source>
        <dbReference type="HAMAP-Rule" id="MF_01148"/>
    </source>
</evidence>
<name>A0A560GS31_9PROT</name>
<dbReference type="SUPFAM" id="SSF56317">
    <property type="entry name" value="Carbon-nitrogen hydrolase"/>
    <property type="match status" value="1"/>
</dbReference>
<evidence type="ECO:0000313" key="13">
    <source>
        <dbReference type="Proteomes" id="UP000315751"/>
    </source>
</evidence>
<dbReference type="OrthoDB" id="9804277at2"/>
<proteinExistence type="inferred from homology"/>
<gene>
    <name evidence="9" type="primary">lnt</name>
    <name evidence="12" type="ORF">FBZ90_11655</name>
</gene>
<comment type="function">
    <text evidence="9">Catalyzes the phospholipid dependent N-acylation of the N-terminal cysteine of apolipoprotein, the last step in lipoprotein maturation.</text>
</comment>
<evidence type="ECO:0000256" key="8">
    <source>
        <dbReference type="ARBA" id="ARBA00023315"/>
    </source>
</evidence>
<feature type="transmembrane region" description="Helical" evidence="9">
    <location>
        <begin position="66"/>
        <end position="92"/>
    </location>
</feature>
<evidence type="ECO:0000256" key="4">
    <source>
        <dbReference type="ARBA" id="ARBA00022679"/>
    </source>
</evidence>
<evidence type="ECO:0000259" key="11">
    <source>
        <dbReference type="PROSITE" id="PS50263"/>
    </source>
</evidence>
<dbReference type="HAMAP" id="MF_01148">
    <property type="entry name" value="Lnt"/>
    <property type="match status" value="1"/>
</dbReference>